<dbReference type="Proteomes" id="UP000800036">
    <property type="component" value="Unassembled WGS sequence"/>
</dbReference>
<evidence type="ECO:0000313" key="1">
    <source>
        <dbReference type="EMBL" id="KAF1967986.1"/>
    </source>
</evidence>
<dbReference type="AlphaFoldDB" id="A0A6A5UYP5"/>
<protein>
    <submittedName>
        <fullName evidence="1">Uncharacterized protein</fullName>
    </submittedName>
</protein>
<organism evidence="1 2">
    <name type="scientific">Bimuria novae-zelandiae CBS 107.79</name>
    <dbReference type="NCBI Taxonomy" id="1447943"/>
    <lineage>
        <taxon>Eukaryota</taxon>
        <taxon>Fungi</taxon>
        <taxon>Dikarya</taxon>
        <taxon>Ascomycota</taxon>
        <taxon>Pezizomycotina</taxon>
        <taxon>Dothideomycetes</taxon>
        <taxon>Pleosporomycetidae</taxon>
        <taxon>Pleosporales</taxon>
        <taxon>Massarineae</taxon>
        <taxon>Didymosphaeriaceae</taxon>
        <taxon>Bimuria</taxon>
    </lineage>
</organism>
<proteinExistence type="predicted"/>
<sequence>MARARAHFAMRGYAVIRDSHTFRPAVERRRHKFRHPTAGCTFPTSRPPVAVLAGGGLRAYLPPPAWKSAHSRTKPLLGWCASAACAICTKWADSRRYVTTGEARWFLGRERIADVAALELGTARGSFEGRSGTPQVRHFRSRQCKRVMRDLGKTGLSVAPVDAGLPRAGPWAVLYLDIIVANSDTKTNIECILEWTRGQVSLT</sequence>
<name>A0A6A5UYP5_9PLEO</name>
<dbReference type="EMBL" id="ML976726">
    <property type="protein sequence ID" value="KAF1967986.1"/>
    <property type="molecule type" value="Genomic_DNA"/>
</dbReference>
<evidence type="ECO:0000313" key="2">
    <source>
        <dbReference type="Proteomes" id="UP000800036"/>
    </source>
</evidence>
<gene>
    <name evidence="1" type="ORF">BU23DRAFT_280995</name>
</gene>
<keyword evidence="2" id="KW-1185">Reference proteome</keyword>
<reference evidence="1" key="1">
    <citation type="journal article" date="2020" name="Stud. Mycol.">
        <title>101 Dothideomycetes genomes: a test case for predicting lifestyles and emergence of pathogens.</title>
        <authorList>
            <person name="Haridas S."/>
            <person name="Albert R."/>
            <person name="Binder M."/>
            <person name="Bloem J."/>
            <person name="Labutti K."/>
            <person name="Salamov A."/>
            <person name="Andreopoulos B."/>
            <person name="Baker S."/>
            <person name="Barry K."/>
            <person name="Bills G."/>
            <person name="Bluhm B."/>
            <person name="Cannon C."/>
            <person name="Castanera R."/>
            <person name="Culley D."/>
            <person name="Daum C."/>
            <person name="Ezra D."/>
            <person name="Gonzalez J."/>
            <person name="Henrissat B."/>
            <person name="Kuo A."/>
            <person name="Liang C."/>
            <person name="Lipzen A."/>
            <person name="Lutzoni F."/>
            <person name="Magnuson J."/>
            <person name="Mondo S."/>
            <person name="Nolan M."/>
            <person name="Ohm R."/>
            <person name="Pangilinan J."/>
            <person name="Park H.-J."/>
            <person name="Ramirez L."/>
            <person name="Alfaro M."/>
            <person name="Sun H."/>
            <person name="Tritt A."/>
            <person name="Yoshinaga Y."/>
            <person name="Zwiers L.-H."/>
            <person name="Turgeon B."/>
            <person name="Goodwin S."/>
            <person name="Spatafora J."/>
            <person name="Crous P."/>
            <person name="Grigoriev I."/>
        </authorList>
    </citation>
    <scope>NUCLEOTIDE SEQUENCE</scope>
    <source>
        <strain evidence="1">CBS 107.79</strain>
    </source>
</reference>
<accession>A0A6A5UYP5</accession>